<gene>
    <name evidence="1" type="ORF">OSJNBa0009N02.19</name>
    <name evidence="2" type="ORF">P0463G12.2</name>
</gene>
<dbReference type="AlphaFoldDB" id="Q6K536"/>
<evidence type="ECO:0000313" key="2">
    <source>
        <dbReference type="EMBL" id="BAD28195.1"/>
    </source>
</evidence>
<organism evidence="1 3">
    <name type="scientific">Oryza sativa subsp. japonica</name>
    <name type="common">Rice</name>
    <dbReference type="NCBI Taxonomy" id="39947"/>
    <lineage>
        <taxon>Eukaryota</taxon>
        <taxon>Viridiplantae</taxon>
        <taxon>Streptophyta</taxon>
        <taxon>Embryophyta</taxon>
        <taxon>Tracheophyta</taxon>
        <taxon>Spermatophyta</taxon>
        <taxon>Magnoliopsida</taxon>
        <taxon>Liliopsida</taxon>
        <taxon>Poales</taxon>
        <taxon>Poaceae</taxon>
        <taxon>BOP clade</taxon>
        <taxon>Oryzoideae</taxon>
        <taxon>Oryzeae</taxon>
        <taxon>Oryzinae</taxon>
        <taxon>Oryza</taxon>
        <taxon>Oryza sativa</taxon>
    </lineage>
</organism>
<dbReference type="EMBL" id="AP005510">
    <property type="protein sequence ID" value="BAD19768.1"/>
    <property type="molecule type" value="Genomic_DNA"/>
</dbReference>
<dbReference type="EMBL" id="AP004875">
    <property type="protein sequence ID" value="BAD28195.1"/>
    <property type="molecule type" value="Genomic_DNA"/>
</dbReference>
<evidence type="ECO:0000313" key="3">
    <source>
        <dbReference type="Proteomes" id="UP000000763"/>
    </source>
</evidence>
<protein>
    <submittedName>
        <fullName evidence="1">Uncharacterized protein</fullName>
    </submittedName>
</protein>
<accession>Q6K536</accession>
<sequence length="88" mass="9626">MATITYAGLFIYICADYLRIELKDRRSHRTAVRHRLTHAARESGSAVQGGPACDWHGCRTTALCDCYGPAPQRRTAGSVPRNGAARPP</sequence>
<evidence type="ECO:0000313" key="1">
    <source>
        <dbReference type="EMBL" id="BAD19768.1"/>
    </source>
</evidence>
<proteinExistence type="predicted"/>
<reference evidence="1" key="2">
    <citation type="submission" date="2002-07" db="EMBL/GenBank/DDBJ databases">
        <title>Oryza sativa nipponbare(GA3) genomic DNA, chromosome 2, BAC clone:OSJNBa0009N02.</title>
        <authorList>
            <person name="Sasaki T."/>
            <person name="Matsumoto T."/>
            <person name="Katayose Y."/>
        </authorList>
    </citation>
    <scope>NUCLEOTIDE SEQUENCE</scope>
</reference>
<dbReference type="Proteomes" id="UP000000763">
    <property type="component" value="Chromosome 2"/>
</dbReference>
<reference evidence="3" key="4">
    <citation type="journal article" date="2008" name="Nucleic Acids Res.">
        <title>The rice annotation project database (RAP-DB): 2008 update.</title>
        <authorList>
            <consortium name="The rice annotation project (RAP)"/>
        </authorList>
    </citation>
    <scope>GENOME REANNOTATION</scope>
    <source>
        <strain evidence="3">cv. Nipponbare</strain>
    </source>
</reference>
<name>Q6K536_ORYSJ</name>
<reference evidence="3" key="3">
    <citation type="journal article" date="2005" name="Nature">
        <title>The map-based sequence of the rice genome.</title>
        <authorList>
            <consortium name="International rice genome sequencing project (IRGSP)"/>
            <person name="Matsumoto T."/>
            <person name="Wu J."/>
            <person name="Kanamori H."/>
            <person name="Katayose Y."/>
            <person name="Fujisawa M."/>
            <person name="Namiki N."/>
            <person name="Mizuno H."/>
            <person name="Yamamoto K."/>
            <person name="Antonio B.A."/>
            <person name="Baba T."/>
            <person name="Sakata K."/>
            <person name="Nagamura Y."/>
            <person name="Aoki H."/>
            <person name="Arikawa K."/>
            <person name="Arita K."/>
            <person name="Bito T."/>
            <person name="Chiden Y."/>
            <person name="Fujitsuka N."/>
            <person name="Fukunaka R."/>
            <person name="Hamada M."/>
            <person name="Harada C."/>
            <person name="Hayashi A."/>
            <person name="Hijishita S."/>
            <person name="Honda M."/>
            <person name="Hosokawa S."/>
            <person name="Ichikawa Y."/>
            <person name="Idonuma A."/>
            <person name="Iijima M."/>
            <person name="Ikeda M."/>
            <person name="Ikeno M."/>
            <person name="Ito K."/>
            <person name="Ito S."/>
            <person name="Ito T."/>
            <person name="Ito Y."/>
            <person name="Ito Y."/>
            <person name="Iwabuchi A."/>
            <person name="Kamiya K."/>
            <person name="Karasawa W."/>
            <person name="Kurita K."/>
            <person name="Katagiri S."/>
            <person name="Kikuta A."/>
            <person name="Kobayashi H."/>
            <person name="Kobayashi N."/>
            <person name="Machita K."/>
            <person name="Maehara T."/>
            <person name="Masukawa M."/>
            <person name="Mizubayashi T."/>
            <person name="Mukai Y."/>
            <person name="Nagasaki H."/>
            <person name="Nagata Y."/>
            <person name="Naito S."/>
            <person name="Nakashima M."/>
            <person name="Nakama Y."/>
            <person name="Nakamichi Y."/>
            <person name="Nakamura M."/>
            <person name="Meguro A."/>
            <person name="Negishi M."/>
            <person name="Ohta I."/>
            <person name="Ohta T."/>
            <person name="Okamoto M."/>
            <person name="Ono N."/>
            <person name="Saji S."/>
            <person name="Sakaguchi M."/>
            <person name="Sakai K."/>
            <person name="Shibata M."/>
            <person name="Shimokawa T."/>
            <person name="Song J."/>
            <person name="Takazaki Y."/>
            <person name="Terasawa K."/>
            <person name="Tsugane M."/>
            <person name="Tsuji K."/>
            <person name="Ueda S."/>
            <person name="Waki K."/>
            <person name="Yamagata H."/>
            <person name="Yamamoto M."/>
            <person name="Yamamoto S."/>
            <person name="Yamane H."/>
            <person name="Yoshiki S."/>
            <person name="Yoshihara R."/>
            <person name="Yukawa K."/>
            <person name="Zhong H."/>
            <person name="Yano M."/>
            <person name="Yuan Q."/>
            <person name="Ouyang S."/>
            <person name="Liu J."/>
            <person name="Jones K.M."/>
            <person name="Gansberger K."/>
            <person name="Moffat K."/>
            <person name="Hill J."/>
            <person name="Bera J."/>
            <person name="Fadrosh D."/>
            <person name="Jin S."/>
            <person name="Johri S."/>
            <person name="Kim M."/>
            <person name="Overton L."/>
            <person name="Reardon M."/>
            <person name="Tsitrin T."/>
            <person name="Vuong H."/>
            <person name="Weaver B."/>
            <person name="Ciecko A."/>
            <person name="Tallon L."/>
            <person name="Jackson J."/>
            <person name="Pai G."/>
            <person name="Aken S.V."/>
            <person name="Utterback T."/>
            <person name="Reidmuller S."/>
            <person name="Feldblyum T."/>
            <person name="Hsiao J."/>
            <person name="Zismann V."/>
            <person name="Iobst S."/>
            <person name="de Vazeille A.R."/>
            <person name="Buell C.R."/>
            <person name="Ying K."/>
            <person name="Li Y."/>
            <person name="Lu T."/>
            <person name="Huang Y."/>
            <person name="Zhao Q."/>
            <person name="Feng Q."/>
            <person name="Zhang L."/>
            <person name="Zhu J."/>
            <person name="Weng Q."/>
            <person name="Mu J."/>
            <person name="Lu Y."/>
            <person name="Fan D."/>
            <person name="Liu Y."/>
            <person name="Guan J."/>
            <person name="Zhang Y."/>
            <person name="Yu S."/>
            <person name="Liu X."/>
            <person name="Zhang Y."/>
            <person name="Hong G."/>
            <person name="Han B."/>
            <person name="Choisne N."/>
            <person name="Demange N."/>
            <person name="Orjeda G."/>
            <person name="Samain S."/>
            <person name="Cattolico L."/>
            <person name="Pelletier E."/>
            <person name="Couloux A."/>
            <person name="Segurens B."/>
            <person name="Wincker P."/>
            <person name="D'Hont A."/>
            <person name="Scarpelli C."/>
            <person name="Weissenbach J."/>
            <person name="Salanoubat M."/>
            <person name="Quetier F."/>
            <person name="Yu Y."/>
            <person name="Kim H.R."/>
            <person name="Rambo T."/>
            <person name="Currie J."/>
            <person name="Collura K."/>
            <person name="Luo M."/>
            <person name="Yang T."/>
            <person name="Ammiraju J.S.S."/>
            <person name="Engler F."/>
            <person name="Soderlund C."/>
            <person name="Wing R.A."/>
            <person name="Palmer L.E."/>
            <person name="de la Bastide M."/>
            <person name="Spiegel L."/>
            <person name="Nascimento L."/>
            <person name="Zutavern T."/>
            <person name="O'Shaughnessy A."/>
            <person name="Dike S."/>
            <person name="Dedhia N."/>
            <person name="Preston R."/>
            <person name="Balija V."/>
            <person name="McCombie W.R."/>
            <person name="Chow T."/>
            <person name="Chen H."/>
            <person name="Chung M."/>
            <person name="Chen C."/>
            <person name="Shaw J."/>
            <person name="Wu H."/>
            <person name="Hsiao K."/>
            <person name="Chao Y."/>
            <person name="Chu M."/>
            <person name="Cheng C."/>
            <person name="Hour A."/>
            <person name="Lee P."/>
            <person name="Lin S."/>
            <person name="Lin Y."/>
            <person name="Liou J."/>
            <person name="Liu S."/>
            <person name="Hsing Y."/>
            <person name="Raghuvanshi S."/>
            <person name="Mohanty A."/>
            <person name="Bharti A.K."/>
            <person name="Gaur A."/>
            <person name="Gupta V."/>
            <person name="Kumar D."/>
            <person name="Ravi V."/>
            <person name="Vij S."/>
            <person name="Kapur A."/>
            <person name="Khurana P."/>
            <person name="Khurana P."/>
            <person name="Khurana J.P."/>
            <person name="Tyagi A.K."/>
            <person name="Gaikwad K."/>
            <person name="Singh A."/>
            <person name="Dalal V."/>
            <person name="Srivastava S."/>
            <person name="Dixit A."/>
            <person name="Pal A.K."/>
            <person name="Ghazi I.A."/>
            <person name="Yadav M."/>
            <person name="Pandit A."/>
            <person name="Bhargava A."/>
            <person name="Sureshbabu K."/>
            <person name="Batra K."/>
            <person name="Sharma T.R."/>
            <person name="Mohapatra T."/>
            <person name="Singh N.K."/>
            <person name="Messing J."/>
            <person name="Nelson A.B."/>
            <person name="Fuks G."/>
            <person name="Kavchok S."/>
            <person name="Keizer G."/>
            <person name="Linton E."/>
            <person name="Llaca V."/>
            <person name="Song R."/>
            <person name="Tanyolac B."/>
            <person name="Young S."/>
            <person name="Ho-Il K."/>
            <person name="Hahn J.H."/>
            <person name="Sangsakoo G."/>
            <person name="Vanavichit A."/>
            <person name="de Mattos Luiz.A.T."/>
            <person name="Zimmer P.D."/>
            <person name="Malone G."/>
            <person name="Dellagostin O."/>
            <person name="de Oliveira A.C."/>
            <person name="Bevan M."/>
            <person name="Bancroft I."/>
            <person name="Minx P."/>
            <person name="Cordum H."/>
            <person name="Wilson R."/>
            <person name="Cheng Z."/>
            <person name="Jin W."/>
            <person name="Jiang J."/>
            <person name="Leong S.A."/>
            <person name="Iwama H."/>
            <person name="Gojobori T."/>
            <person name="Itoh T."/>
            <person name="Niimura Y."/>
            <person name="Fujii Y."/>
            <person name="Habara T."/>
            <person name="Sakai H."/>
            <person name="Sato Y."/>
            <person name="Wilson G."/>
            <person name="Kumar K."/>
            <person name="McCouch S."/>
            <person name="Juretic N."/>
            <person name="Hoen D."/>
            <person name="Wright S."/>
            <person name="Bruskiewich R."/>
            <person name="Bureau T."/>
            <person name="Miyao A."/>
            <person name="Hirochika H."/>
            <person name="Nishikawa T."/>
            <person name="Kadowaki K."/>
            <person name="Sugiura M."/>
            <person name="Burr B."/>
            <person name="Sasaki T."/>
        </authorList>
    </citation>
    <scope>NUCLEOTIDE SEQUENCE [LARGE SCALE GENOMIC DNA]</scope>
    <source>
        <strain evidence="3">cv. Nipponbare</strain>
    </source>
</reference>
<reference evidence="2" key="1">
    <citation type="submission" date="2002-03" db="EMBL/GenBank/DDBJ databases">
        <title>Oryza sativa nipponbare(GA3) genomic DNA, chromosome 2, PAC clone:P0463G12.</title>
        <authorList>
            <person name="Sasaki T."/>
            <person name="Matsumoto T."/>
            <person name="Yamamoto K."/>
        </authorList>
    </citation>
    <scope>NUCLEOTIDE SEQUENCE</scope>
</reference>